<name>A0AAV1KIY8_9NEOP</name>
<dbReference type="PANTHER" id="PTHR37984:SF11">
    <property type="entry name" value="INTEGRASE CATALYTIC DOMAIN-CONTAINING PROTEIN"/>
    <property type="match status" value="1"/>
</dbReference>
<comment type="caution">
    <text evidence="8">The sequence shown here is derived from an EMBL/GenBank/DDBJ whole genome shotgun (WGS) entry which is preliminary data.</text>
</comment>
<dbReference type="PANTHER" id="PTHR37984">
    <property type="entry name" value="PROTEIN CBG26694"/>
    <property type="match status" value="1"/>
</dbReference>
<dbReference type="SUPFAM" id="SSF56672">
    <property type="entry name" value="DNA/RNA polymerases"/>
    <property type="match status" value="1"/>
</dbReference>
<dbReference type="GO" id="GO:0004519">
    <property type="term" value="F:endonuclease activity"/>
    <property type="evidence" value="ECO:0007669"/>
    <property type="project" value="UniProtKB-KW"/>
</dbReference>
<dbReference type="InterPro" id="IPR043502">
    <property type="entry name" value="DNA/RNA_pol_sf"/>
</dbReference>
<dbReference type="CDD" id="cd09274">
    <property type="entry name" value="RNase_HI_RT_Ty3"/>
    <property type="match status" value="1"/>
</dbReference>
<feature type="domain" description="Reverse transcriptase RNase H-like" evidence="7">
    <location>
        <begin position="36"/>
        <end position="140"/>
    </location>
</feature>
<evidence type="ECO:0000313" key="9">
    <source>
        <dbReference type="Proteomes" id="UP001314205"/>
    </source>
</evidence>
<keyword evidence="3" id="KW-0540">Nuclease</keyword>
<evidence type="ECO:0000259" key="7">
    <source>
        <dbReference type="Pfam" id="PF17917"/>
    </source>
</evidence>
<dbReference type="InterPro" id="IPR050951">
    <property type="entry name" value="Retrovirus_Pol_polyprotein"/>
</dbReference>
<dbReference type="InterPro" id="IPR041373">
    <property type="entry name" value="RT_RNaseH"/>
</dbReference>
<keyword evidence="4" id="KW-0255">Endonuclease</keyword>
<evidence type="ECO:0000256" key="5">
    <source>
        <dbReference type="ARBA" id="ARBA00022801"/>
    </source>
</evidence>
<gene>
    <name evidence="8" type="ORF">PARMNEM_LOCUS3450</name>
</gene>
<dbReference type="AlphaFoldDB" id="A0AAV1KIY8"/>
<evidence type="ECO:0000256" key="6">
    <source>
        <dbReference type="ARBA" id="ARBA00022918"/>
    </source>
</evidence>
<dbReference type="Pfam" id="PF17917">
    <property type="entry name" value="RT_RNaseH"/>
    <property type="match status" value="1"/>
</dbReference>
<sequence length="281" mass="32246">MHKNANIITFWKKEHSTAFDELKNCLSKIPTLGYYDPNDHTQAITDASPVGLGAVLIQYDDNGPRIIAFGNKSLTDIEKRYCQTEKEALALVWAIEHFHMYLYGKKFELITDHKPLEVIFGTRSKPCARIERWVLRLQAYDYKVIYKPGKSHIADPLSRLCTTSIQNSSFEDEHHVNQIVQLARPIALSLKSIIEASNDDEFKLVKDALMNNAWDASINNYKLFQHELWLHDGVLLRGNKMVIPTKLRKQVLAAAHEGHSSIVNMKARLRTKVLAKNRQRL</sequence>
<keyword evidence="6" id="KW-0695">RNA-directed DNA polymerase</keyword>
<proteinExistence type="predicted"/>
<keyword evidence="1" id="KW-0808">Transferase</keyword>
<organism evidence="8 9">
    <name type="scientific">Parnassius mnemosyne</name>
    <name type="common">clouded apollo</name>
    <dbReference type="NCBI Taxonomy" id="213953"/>
    <lineage>
        <taxon>Eukaryota</taxon>
        <taxon>Metazoa</taxon>
        <taxon>Ecdysozoa</taxon>
        <taxon>Arthropoda</taxon>
        <taxon>Hexapoda</taxon>
        <taxon>Insecta</taxon>
        <taxon>Pterygota</taxon>
        <taxon>Neoptera</taxon>
        <taxon>Endopterygota</taxon>
        <taxon>Lepidoptera</taxon>
        <taxon>Glossata</taxon>
        <taxon>Ditrysia</taxon>
        <taxon>Papilionoidea</taxon>
        <taxon>Papilionidae</taxon>
        <taxon>Parnassiinae</taxon>
        <taxon>Parnassini</taxon>
        <taxon>Parnassius</taxon>
        <taxon>Driopa</taxon>
    </lineage>
</organism>
<evidence type="ECO:0000256" key="2">
    <source>
        <dbReference type="ARBA" id="ARBA00022695"/>
    </source>
</evidence>
<dbReference type="GO" id="GO:0003964">
    <property type="term" value="F:RNA-directed DNA polymerase activity"/>
    <property type="evidence" value="ECO:0007669"/>
    <property type="project" value="UniProtKB-KW"/>
</dbReference>
<keyword evidence="9" id="KW-1185">Reference proteome</keyword>
<reference evidence="8 9" key="1">
    <citation type="submission" date="2023-11" db="EMBL/GenBank/DDBJ databases">
        <authorList>
            <person name="Hedman E."/>
            <person name="Englund M."/>
            <person name="Stromberg M."/>
            <person name="Nyberg Akerstrom W."/>
            <person name="Nylinder S."/>
            <person name="Jareborg N."/>
            <person name="Kallberg Y."/>
            <person name="Kronander E."/>
        </authorList>
    </citation>
    <scope>NUCLEOTIDE SEQUENCE [LARGE SCALE GENOMIC DNA]</scope>
</reference>
<evidence type="ECO:0000256" key="4">
    <source>
        <dbReference type="ARBA" id="ARBA00022759"/>
    </source>
</evidence>
<dbReference type="Proteomes" id="UP001314205">
    <property type="component" value="Unassembled WGS sequence"/>
</dbReference>
<evidence type="ECO:0000256" key="3">
    <source>
        <dbReference type="ARBA" id="ARBA00022722"/>
    </source>
</evidence>
<accession>A0AAV1KIY8</accession>
<dbReference type="GO" id="GO:0016787">
    <property type="term" value="F:hydrolase activity"/>
    <property type="evidence" value="ECO:0007669"/>
    <property type="project" value="UniProtKB-KW"/>
</dbReference>
<protein>
    <recommendedName>
        <fullName evidence="7">Reverse transcriptase RNase H-like domain-containing protein</fullName>
    </recommendedName>
</protein>
<keyword evidence="5" id="KW-0378">Hydrolase</keyword>
<evidence type="ECO:0000256" key="1">
    <source>
        <dbReference type="ARBA" id="ARBA00022679"/>
    </source>
</evidence>
<evidence type="ECO:0000313" key="8">
    <source>
        <dbReference type="EMBL" id="CAK1581829.1"/>
    </source>
</evidence>
<keyword evidence="2" id="KW-0548">Nucleotidyltransferase</keyword>
<dbReference type="EMBL" id="CAVLGL010000035">
    <property type="protein sequence ID" value="CAK1581829.1"/>
    <property type="molecule type" value="Genomic_DNA"/>
</dbReference>
<dbReference type="Gene3D" id="1.10.340.70">
    <property type="match status" value="1"/>
</dbReference>
<dbReference type="FunFam" id="3.10.20.370:FF:000001">
    <property type="entry name" value="Retrovirus-related Pol polyprotein from transposon 17.6-like protein"/>
    <property type="match status" value="1"/>
</dbReference>